<keyword evidence="4" id="KW-0597">Phosphoprotein</keyword>
<dbReference type="Gene3D" id="3.20.140.10">
    <property type="entry name" value="nicotinate phosphoribosyltransferase"/>
    <property type="match status" value="1"/>
</dbReference>
<evidence type="ECO:0000259" key="12">
    <source>
        <dbReference type="Pfam" id="PF17956"/>
    </source>
</evidence>
<dbReference type="EC" id="6.3.4.21" evidence="3 9"/>
<dbReference type="PIRSF" id="PIRSF000484">
    <property type="entry name" value="NAPRT"/>
    <property type="match status" value="1"/>
</dbReference>
<gene>
    <name evidence="13" type="ORF">UF10_07885</name>
</gene>
<comment type="similarity">
    <text evidence="2 9">Belongs to the NAPRTase family.</text>
</comment>
<dbReference type="InterPro" id="IPR041525">
    <property type="entry name" value="N/Namide_PRibTrfase"/>
</dbReference>
<dbReference type="GO" id="GO:0005829">
    <property type="term" value="C:cytosol"/>
    <property type="evidence" value="ECO:0007669"/>
    <property type="project" value="TreeGrafter"/>
</dbReference>
<proteinExistence type="inferred from homology"/>
<dbReference type="InterPro" id="IPR006405">
    <property type="entry name" value="Nic_PRibTrfase_pncB"/>
</dbReference>
<dbReference type="UniPathway" id="UPA00253">
    <property type="reaction ID" value="UER00457"/>
</dbReference>
<dbReference type="InterPro" id="IPR040727">
    <property type="entry name" value="NAPRTase_N"/>
</dbReference>
<dbReference type="NCBIfam" id="NF009131">
    <property type="entry name" value="PRK12484.1"/>
    <property type="match status" value="1"/>
</dbReference>
<sequence>MEPNLTMLTDLYQLTMINGYYKKGTHEDTAVFDVFFRKNGSEGGYTIICGVTEVVEYIKSLKFEDSDLEYLRSLNLFEEDFIQFLKDFKFTGDIYAVEDGTVMFPGEPVIVVKAPLYQAQLIETAMLSIVNFMSLIATKASRVCNAAKGDPVLEFGLRRAQGPQAGLYGAKAAVIGGCLGTSNVLAGKMFDVPISGTHAHSWVQKFDTELDAFRAYAEVYPDECLLLIDTYNVLESGIKNALIVFDELRAKGHEPVGVRLDSGDLAYISKEVRKILDEAGYPDAKITASNDLDEYTITSLKQEGAEIDSWGVGTKLITSYDYPSLGGVYKMAATSNSKGELVPKIKISENPEKINNPGFKKVVRIYNPCGRAAADLIMLNHEEIDTTAPIEIFDPVYTWKRKKIEHYVIREMLSPLFLDGKCVREEKSVEEVKKYTKAELNSIWDQYKRIKNPHIYKVDLSQELWDLKNDMVASRRNV</sequence>
<dbReference type="PANTHER" id="PTHR11098:SF1">
    <property type="entry name" value="NICOTINATE PHOSPHORIBOSYLTRANSFERASE"/>
    <property type="match status" value="1"/>
</dbReference>
<dbReference type="GO" id="GO:0004516">
    <property type="term" value="F:nicotinate phosphoribosyltransferase activity"/>
    <property type="evidence" value="ECO:0007669"/>
    <property type="project" value="UniProtKB-UniRule"/>
</dbReference>
<dbReference type="Pfam" id="PF04095">
    <property type="entry name" value="NAPRTase"/>
    <property type="match status" value="1"/>
</dbReference>
<dbReference type="Pfam" id="PF17767">
    <property type="entry name" value="NAPRTase_N"/>
    <property type="match status" value="1"/>
</dbReference>
<reference evidence="13" key="1">
    <citation type="thesis" date="2015" institute="Rutgers" country="The State University of New Jersey, 14 College Farm Rd., New Brunswick, NJ, USA">
        <title>Ammonia toxicity in bacteria and its implications for treatment of and resource recovery from highly nitrogenous organic wastes.</title>
        <authorList>
            <person name="Luther A.K."/>
        </authorList>
    </citation>
    <scope>NUCLEOTIDE SEQUENCE</scope>
    <source>
        <strain evidence="13">RT-10B</strain>
    </source>
</reference>
<protein>
    <recommendedName>
        <fullName evidence="3 9">Nicotinate phosphoribosyltransferase</fullName>
        <ecNumber evidence="3 9">6.3.4.21</ecNumber>
    </recommendedName>
</protein>
<dbReference type="SUPFAM" id="SSF54675">
    <property type="entry name" value="Nicotinate/Quinolinate PRTase N-terminal domain-like"/>
    <property type="match status" value="1"/>
</dbReference>
<evidence type="ECO:0000256" key="8">
    <source>
        <dbReference type="ARBA" id="ARBA00048668"/>
    </source>
</evidence>
<keyword evidence="14" id="KW-1185">Reference proteome</keyword>
<dbReference type="AlphaFoldDB" id="A0A2P7PYJ9"/>
<dbReference type="CDD" id="cd01570">
    <property type="entry name" value="NAPRTase_A"/>
    <property type="match status" value="1"/>
</dbReference>
<dbReference type="InterPro" id="IPR013785">
    <property type="entry name" value="Aldolase_TIM"/>
</dbReference>
<comment type="pathway">
    <text evidence="1 9">Cofactor biosynthesis; NAD(+) biosynthesis; nicotinate D-ribonucleotide from nicotinate: step 1/1.</text>
</comment>
<feature type="domain" description="Nicotinate phosphoribosyltransferase N-terminal" evidence="11">
    <location>
        <begin position="7"/>
        <end position="131"/>
    </location>
</feature>
<evidence type="ECO:0000256" key="7">
    <source>
        <dbReference type="ARBA" id="ARBA00022679"/>
    </source>
</evidence>
<dbReference type="InterPro" id="IPR041619">
    <property type="entry name" value="NAPRTase_C"/>
</dbReference>
<comment type="catalytic activity">
    <reaction evidence="8 9">
        <text>5-phospho-alpha-D-ribose 1-diphosphate + nicotinate + ATP + H2O = nicotinate beta-D-ribonucleotide + ADP + phosphate + diphosphate</text>
        <dbReference type="Rhea" id="RHEA:36163"/>
        <dbReference type="ChEBI" id="CHEBI:15377"/>
        <dbReference type="ChEBI" id="CHEBI:30616"/>
        <dbReference type="ChEBI" id="CHEBI:32544"/>
        <dbReference type="ChEBI" id="CHEBI:33019"/>
        <dbReference type="ChEBI" id="CHEBI:43474"/>
        <dbReference type="ChEBI" id="CHEBI:57502"/>
        <dbReference type="ChEBI" id="CHEBI:58017"/>
        <dbReference type="ChEBI" id="CHEBI:456216"/>
        <dbReference type="EC" id="6.3.4.21"/>
    </reaction>
</comment>
<dbReference type="InterPro" id="IPR036068">
    <property type="entry name" value="Nicotinate_pribotase-like_C"/>
</dbReference>
<evidence type="ECO:0000256" key="3">
    <source>
        <dbReference type="ARBA" id="ARBA00013236"/>
    </source>
</evidence>
<dbReference type="GO" id="GO:0034355">
    <property type="term" value="P:NAD+ biosynthetic process via the salvage pathway"/>
    <property type="evidence" value="ECO:0007669"/>
    <property type="project" value="UniProtKB-ARBA"/>
</dbReference>
<evidence type="ECO:0000256" key="9">
    <source>
        <dbReference type="RuleBase" id="RU365100"/>
    </source>
</evidence>
<dbReference type="OrthoDB" id="9770610at2"/>
<evidence type="ECO:0000256" key="6">
    <source>
        <dbReference type="ARBA" id="ARBA00022642"/>
    </source>
</evidence>
<comment type="caution">
    <text evidence="13">The sequence shown here is derived from an EMBL/GenBank/DDBJ whole genome shotgun (WGS) entry which is preliminary data.</text>
</comment>
<evidence type="ECO:0000313" key="13">
    <source>
        <dbReference type="EMBL" id="PSJ30780.1"/>
    </source>
</evidence>
<evidence type="ECO:0000313" key="14">
    <source>
        <dbReference type="Proteomes" id="UP000241434"/>
    </source>
</evidence>
<evidence type="ECO:0000256" key="4">
    <source>
        <dbReference type="ARBA" id="ARBA00022553"/>
    </source>
</evidence>
<keyword evidence="7 9" id="KW-0808">Transferase</keyword>
<dbReference type="EMBL" id="JYGE01000007">
    <property type="protein sequence ID" value="PSJ30780.1"/>
    <property type="molecule type" value="Genomic_DNA"/>
</dbReference>
<evidence type="ECO:0000259" key="11">
    <source>
        <dbReference type="Pfam" id="PF17767"/>
    </source>
</evidence>
<dbReference type="PANTHER" id="PTHR11098">
    <property type="entry name" value="NICOTINATE PHOSPHORIBOSYLTRANSFERASE"/>
    <property type="match status" value="1"/>
</dbReference>
<comment type="PTM">
    <text evidence="9">Transiently phosphorylated on a His residue during the reaction cycle. Phosphorylation strongly increases the affinity for substrates and increases the rate of nicotinate D-ribonucleotide production. Dephosphorylation regenerates the low-affinity form of the enzyme, leading to product release.</text>
</comment>
<keyword evidence="5 9" id="KW-0436">Ligase</keyword>
<name>A0A2P7PYJ9_9FIRM</name>
<dbReference type="GO" id="GO:0047280">
    <property type="term" value="F:nicotinamide phosphoribosyltransferase activity"/>
    <property type="evidence" value="ECO:0007669"/>
    <property type="project" value="UniProtKB-ARBA"/>
</dbReference>
<evidence type="ECO:0000256" key="5">
    <source>
        <dbReference type="ARBA" id="ARBA00022598"/>
    </source>
</evidence>
<keyword evidence="6 9" id="KW-0662">Pyridine nucleotide biosynthesis</keyword>
<dbReference type="FunFam" id="3.20.20.70:FF:000076">
    <property type="entry name" value="Nicotinate phosphoribosyltransferase"/>
    <property type="match status" value="1"/>
</dbReference>
<dbReference type="Gene3D" id="3.20.20.70">
    <property type="entry name" value="Aldolase class I"/>
    <property type="match status" value="1"/>
</dbReference>
<organism evidence="13 14">
    <name type="scientific">Peptostreptococcus russellii</name>
    <dbReference type="NCBI Taxonomy" id="215200"/>
    <lineage>
        <taxon>Bacteria</taxon>
        <taxon>Bacillati</taxon>
        <taxon>Bacillota</taxon>
        <taxon>Clostridia</taxon>
        <taxon>Peptostreptococcales</taxon>
        <taxon>Peptostreptococcaceae</taxon>
        <taxon>Peptostreptococcus</taxon>
    </lineage>
</organism>
<dbReference type="InterPro" id="IPR007229">
    <property type="entry name" value="Nic_PRibTrfase-Fam"/>
</dbReference>
<keyword evidence="13" id="KW-0328">Glycosyltransferase</keyword>
<evidence type="ECO:0000256" key="2">
    <source>
        <dbReference type="ARBA" id="ARBA00010897"/>
    </source>
</evidence>
<dbReference type="Pfam" id="PF17956">
    <property type="entry name" value="NAPRTase_C"/>
    <property type="match status" value="1"/>
</dbReference>
<dbReference type="RefSeq" id="WP_106777269.1">
    <property type="nucleotide sequence ID" value="NZ_JYGE01000007.1"/>
</dbReference>
<evidence type="ECO:0000259" key="10">
    <source>
        <dbReference type="Pfam" id="PF04095"/>
    </source>
</evidence>
<feature type="domain" description="Nicotinate/nicotinamide phosphoribosyltransferase" evidence="10">
    <location>
        <begin position="153"/>
        <end position="334"/>
    </location>
</feature>
<comment type="function">
    <text evidence="9">Catalyzes the first step in the biosynthesis of NAD from nicotinic acid, the ATP-dependent synthesis of beta-nicotinate D-ribonucleotide from nicotinate and 5-phospho-D-ribose 1-phosphate.</text>
</comment>
<dbReference type="SUPFAM" id="SSF51690">
    <property type="entry name" value="Nicotinate/Quinolinate PRTase C-terminal domain-like"/>
    <property type="match status" value="1"/>
</dbReference>
<dbReference type="Proteomes" id="UP000241434">
    <property type="component" value="Unassembled WGS sequence"/>
</dbReference>
<dbReference type="NCBIfam" id="TIGR01513">
    <property type="entry name" value="NAPRTase_put"/>
    <property type="match status" value="1"/>
</dbReference>
<feature type="domain" description="Nicotinate phosphoribosyltransferase C-terminal" evidence="12">
    <location>
        <begin position="360"/>
        <end position="468"/>
    </location>
</feature>
<dbReference type="NCBIfam" id="NF006695">
    <property type="entry name" value="PRK09243.1-2"/>
    <property type="match status" value="1"/>
</dbReference>
<evidence type="ECO:0000256" key="1">
    <source>
        <dbReference type="ARBA" id="ARBA00004952"/>
    </source>
</evidence>
<accession>A0A2P7PYJ9</accession>